<dbReference type="SUPFAM" id="SSF56112">
    <property type="entry name" value="Protein kinase-like (PK-like)"/>
    <property type="match status" value="1"/>
</dbReference>
<dbReference type="InterPro" id="IPR011009">
    <property type="entry name" value="Kinase-like_dom_sf"/>
</dbReference>
<sequence>GSVLFKHTKDLGRGHLGAVDMVEPAGQQSHFPGKVYACKTLTIGHRQRGAAMVNELVRLESARTLCHPHLPTVVMTYEEDVGFHTLRYGIVMNPVAKYTLSSFLESSSNNDSTMRPLLGHVKKWIGCLSSALSYVHAKDILHRRIKPSSILVENGEIFFTEFAISNHFKDTHMLIKNDSDPNVGVDIYKAPEVEMQQSFGPKADIFSLACVYIEMLATVSGTPLVELGE</sequence>
<dbReference type="GO" id="GO:0004674">
    <property type="term" value="F:protein serine/threonine kinase activity"/>
    <property type="evidence" value="ECO:0007669"/>
    <property type="project" value="TreeGrafter"/>
</dbReference>
<dbReference type="Gene3D" id="1.10.510.10">
    <property type="entry name" value="Transferase(Phosphotransferase) domain 1"/>
    <property type="match status" value="1"/>
</dbReference>
<dbReference type="InterPro" id="IPR053235">
    <property type="entry name" value="Ser_Thr_kinase"/>
</dbReference>
<accession>A0A9P9D4N2</accession>
<dbReference type="Proteomes" id="UP000700596">
    <property type="component" value="Unassembled WGS sequence"/>
</dbReference>
<dbReference type="OrthoDB" id="4062651at2759"/>
<evidence type="ECO:0000313" key="3">
    <source>
        <dbReference type="Proteomes" id="UP000700596"/>
    </source>
</evidence>
<feature type="non-terminal residue" evidence="2">
    <location>
        <position position="229"/>
    </location>
</feature>
<feature type="domain" description="Protein kinase" evidence="1">
    <location>
        <begin position="5"/>
        <end position="229"/>
    </location>
</feature>
<reference evidence="2" key="1">
    <citation type="journal article" date="2021" name="Nat. Commun.">
        <title>Genetic determinants of endophytism in the Arabidopsis root mycobiome.</title>
        <authorList>
            <person name="Mesny F."/>
            <person name="Miyauchi S."/>
            <person name="Thiergart T."/>
            <person name="Pickel B."/>
            <person name="Atanasova L."/>
            <person name="Karlsson M."/>
            <person name="Huettel B."/>
            <person name="Barry K.W."/>
            <person name="Haridas S."/>
            <person name="Chen C."/>
            <person name="Bauer D."/>
            <person name="Andreopoulos W."/>
            <person name="Pangilinan J."/>
            <person name="LaButti K."/>
            <person name="Riley R."/>
            <person name="Lipzen A."/>
            <person name="Clum A."/>
            <person name="Drula E."/>
            <person name="Henrissat B."/>
            <person name="Kohler A."/>
            <person name="Grigoriev I.V."/>
            <person name="Martin F.M."/>
            <person name="Hacquard S."/>
        </authorList>
    </citation>
    <scope>NUCLEOTIDE SEQUENCE</scope>
    <source>
        <strain evidence="2">MPI-CAGE-CH-0243</strain>
    </source>
</reference>
<dbReference type="GO" id="GO:0005524">
    <property type="term" value="F:ATP binding"/>
    <property type="evidence" value="ECO:0007669"/>
    <property type="project" value="InterPro"/>
</dbReference>
<keyword evidence="2" id="KW-0808">Transferase</keyword>
<feature type="non-terminal residue" evidence="2">
    <location>
        <position position="1"/>
    </location>
</feature>
<name>A0A9P9D4N2_9PLEO</name>
<gene>
    <name evidence="2" type="ORF">B0J11DRAFT_402902</name>
</gene>
<comment type="caution">
    <text evidence="2">The sequence shown here is derived from an EMBL/GenBank/DDBJ whole genome shotgun (WGS) entry which is preliminary data.</text>
</comment>
<dbReference type="EMBL" id="JAGMWT010000021">
    <property type="protein sequence ID" value="KAH7112523.1"/>
    <property type="molecule type" value="Genomic_DNA"/>
</dbReference>
<dbReference type="PANTHER" id="PTHR24361">
    <property type="entry name" value="MITOGEN-ACTIVATED KINASE KINASE KINASE"/>
    <property type="match status" value="1"/>
</dbReference>
<dbReference type="AlphaFoldDB" id="A0A9P9D4N2"/>
<evidence type="ECO:0000259" key="1">
    <source>
        <dbReference type="PROSITE" id="PS50011"/>
    </source>
</evidence>
<protein>
    <submittedName>
        <fullName evidence="2">Kinase-like domain-containing protein</fullName>
    </submittedName>
</protein>
<proteinExistence type="predicted"/>
<dbReference type="PROSITE" id="PS50011">
    <property type="entry name" value="PROTEIN_KINASE_DOM"/>
    <property type="match status" value="1"/>
</dbReference>
<organism evidence="2 3">
    <name type="scientific">Dendryphion nanum</name>
    <dbReference type="NCBI Taxonomy" id="256645"/>
    <lineage>
        <taxon>Eukaryota</taxon>
        <taxon>Fungi</taxon>
        <taxon>Dikarya</taxon>
        <taxon>Ascomycota</taxon>
        <taxon>Pezizomycotina</taxon>
        <taxon>Dothideomycetes</taxon>
        <taxon>Pleosporomycetidae</taxon>
        <taxon>Pleosporales</taxon>
        <taxon>Torulaceae</taxon>
        <taxon>Dendryphion</taxon>
    </lineage>
</organism>
<keyword evidence="3" id="KW-1185">Reference proteome</keyword>
<evidence type="ECO:0000313" key="2">
    <source>
        <dbReference type="EMBL" id="KAH7112523.1"/>
    </source>
</evidence>
<dbReference type="InterPro" id="IPR000719">
    <property type="entry name" value="Prot_kinase_dom"/>
</dbReference>
<dbReference type="GO" id="GO:0005737">
    <property type="term" value="C:cytoplasm"/>
    <property type="evidence" value="ECO:0007669"/>
    <property type="project" value="TreeGrafter"/>
</dbReference>
<dbReference type="SMART" id="SM00220">
    <property type="entry name" value="S_TKc"/>
    <property type="match status" value="1"/>
</dbReference>
<keyword evidence="2" id="KW-0418">Kinase</keyword>
<dbReference type="Pfam" id="PF00069">
    <property type="entry name" value="Pkinase"/>
    <property type="match status" value="1"/>
</dbReference>